<feature type="transmembrane region" description="Helical" evidence="1">
    <location>
        <begin position="147"/>
        <end position="165"/>
    </location>
</feature>
<feature type="transmembrane region" description="Helical" evidence="1">
    <location>
        <begin position="82"/>
        <end position="106"/>
    </location>
</feature>
<dbReference type="Proteomes" id="UP000593915">
    <property type="component" value="Chromosome"/>
</dbReference>
<feature type="transmembrane region" description="Helical" evidence="1">
    <location>
        <begin position="112"/>
        <end position="135"/>
    </location>
</feature>
<evidence type="ECO:0000313" key="3">
    <source>
        <dbReference type="Proteomes" id="UP000593915"/>
    </source>
</evidence>
<organism evidence="2 3">
    <name type="scientific">Treponema pedis</name>
    <dbReference type="NCBI Taxonomy" id="409322"/>
    <lineage>
        <taxon>Bacteria</taxon>
        <taxon>Pseudomonadati</taxon>
        <taxon>Spirochaetota</taxon>
        <taxon>Spirochaetia</taxon>
        <taxon>Spirochaetales</taxon>
        <taxon>Treponemataceae</taxon>
        <taxon>Treponema</taxon>
    </lineage>
</organism>
<protein>
    <submittedName>
        <fullName evidence="2">Uncharacterized protein</fullName>
    </submittedName>
</protein>
<feature type="transmembrane region" description="Helical" evidence="1">
    <location>
        <begin position="171"/>
        <end position="190"/>
    </location>
</feature>
<accession>A0A7S6WPX8</accession>
<keyword evidence="1" id="KW-0472">Membrane</keyword>
<sequence>MKNKINVLIKKEVFELCFNIKSWLNVIVWAAIPYLPQITEPYHRFILALLFSIFAGGQYIYDSYLNDIKLGGSIFLHNIQSRVLTVFCIKLVISGVLSGIAMLINIPHIVPYINFFDIFWIAPMYIFFAALMYLASVFSKCAEITSAVISIVAATAIFALTIIINYLVLKIIFSIVITCFFVFISIKILYSKIYRTQL</sequence>
<dbReference type="RefSeq" id="WP_194076628.1">
    <property type="nucleotide sequence ID" value="NZ_CP061839.1"/>
</dbReference>
<dbReference type="AlphaFoldDB" id="A0A7S6WPX8"/>
<keyword evidence="1" id="KW-1133">Transmembrane helix</keyword>
<dbReference type="EMBL" id="CP061839">
    <property type="protein sequence ID" value="QOW61173.1"/>
    <property type="molecule type" value="Genomic_DNA"/>
</dbReference>
<name>A0A7S6WPX8_9SPIR</name>
<evidence type="ECO:0000313" key="2">
    <source>
        <dbReference type="EMBL" id="QOW61173.1"/>
    </source>
</evidence>
<reference evidence="2 3" key="1">
    <citation type="submission" date="2020-09" db="EMBL/GenBank/DDBJ databases">
        <title>Characterization of Treponema spp. from bovine digital dermatitis in Korea.</title>
        <authorList>
            <person name="Espiritu H.M."/>
            <person name="Cho Y.I."/>
            <person name="Mamuad L."/>
        </authorList>
    </citation>
    <scope>NUCLEOTIDE SEQUENCE [LARGE SCALE GENOMIC DNA]</scope>
    <source>
        <strain evidence="2 3">KS1</strain>
    </source>
</reference>
<gene>
    <name evidence="2" type="ORF">IFE08_01835</name>
</gene>
<keyword evidence="1" id="KW-0812">Transmembrane</keyword>
<feature type="transmembrane region" description="Helical" evidence="1">
    <location>
        <begin position="12"/>
        <end position="35"/>
    </location>
</feature>
<feature type="transmembrane region" description="Helical" evidence="1">
    <location>
        <begin position="41"/>
        <end position="61"/>
    </location>
</feature>
<evidence type="ECO:0000256" key="1">
    <source>
        <dbReference type="SAM" id="Phobius"/>
    </source>
</evidence>
<proteinExistence type="predicted"/>